<evidence type="ECO:0000313" key="3">
    <source>
        <dbReference type="EMBL" id="KAJ8304360.1"/>
    </source>
</evidence>
<dbReference type="EMBL" id="JARBDR010000903">
    <property type="protein sequence ID" value="KAJ8304360.1"/>
    <property type="molecule type" value="Genomic_DNA"/>
</dbReference>
<comment type="caution">
    <text evidence="3">The sequence shown here is derived from an EMBL/GenBank/DDBJ whole genome shotgun (WGS) entry which is preliminary data.</text>
</comment>
<dbReference type="InterPro" id="IPR039672">
    <property type="entry name" value="MFS_2"/>
</dbReference>
<evidence type="ECO:0008006" key="5">
    <source>
        <dbReference type="Google" id="ProtNLM"/>
    </source>
</evidence>
<reference evidence="3 4" key="1">
    <citation type="submission" date="2022-12" db="EMBL/GenBank/DDBJ databases">
        <title>Chromosome-level genome of Tegillarca granosa.</title>
        <authorList>
            <person name="Kim J."/>
        </authorList>
    </citation>
    <scope>NUCLEOTIDE SEQUENCE [LARGE SCALE GENOMIC DNA]</scope>
    <source>
        <strain evidence="3">Teg-2019</strain>
        <tissue evidence="3">Adductor muscle</tissue>
    </source>
</reference>
<feature type="transmembrane region" description="Helical" evidence="2">
    <location>
        <begin position="119"/>
        <end position="136"/>
    </location>
</feature>
<feature type="transmembrane region" description="Helical" evidence="2">
    <location>
        <begin position="156"/>
        <end position="175"/>
    </location>
</feature>
<dbReference type="PANTHER" id="PTHR11328:SF28">
    <property type="entry name" value="MAJOR FACILITATOR SUPERFAMILY DOMAIN-CONTAINING PROTEIN 12"/>
    <property type="match status" value="1"/>
</dbReference>
<feature type="transmembrane region" description="Helical" evidence="2">
    <location>
        <begin position="279"/>
        <end position="295"/>
    </location>
</feature>
<feature type="transmembrane region" description="Helical" evidence="2">
    <location>
        <begin position="211"/>
        <end position="233"/>
    </location>
</feature>
<feature type="transmembrane region" description="Helical" evidence="2">
    <location>
        <begin position="87"/>
        <end position="107"/>
    </location>
</feature>
<accession>A0ABQ9ELD0</accession>
<dbReference type="Proteomes" id="UP001217089">
    <property type="component" value="Unassembled WGS sequence"/>
</dbReference>
<keyword evidence="2" id="KW-1133">Transmembrane helix</keyword>
<gene>
    <name evidence="3" type="ORF">KUTeg_017943</name>
</gene>
<feature type="transmembrane region" description="Helical" evidence="2">
    <location>
        <begin position="187"/>
        <end position="205"/>
    </location>
</feature>
<keyword evidence="2" id="KW-0472">Membrane</keyword>
<evidence type="ECO:0000313" key="4">
    <source>
        <dbReference type="Proteomes" id="UP001217089"/>
    </source>
</evidence>
<dbReference type="SUPFAM" id="SSF103473">
    <property type="entry name" value="MFS general substrate transporter"/>
    <property type="match status" value="2"/>
</dbReference>
<dbReference type="Gene3D" id="1.20.1250.20">
    <property type="entry name" value="MFS general substrate transporter like domains"/>
    <property type="match status" value="2"/>
</dbReference>
<sequence>MYARNMETKSIPLPKKFGYSIGHCLNDLTGALWFSYLITYFHEVKHFDDLLAGYLMLIGQVADAVFTPLIGHTSDKYDGCCFGKRKSWYMIGVCCIIISFPFIFIECLHCSEVPDWAQFIFYVPLVILFQFGWAAVQISHLSLIPEMTQCLTERDSVAIVPLVVYASGFFTSLLMRFINKRLGRKRTYAFGQLCTIGACVWIYFITNNSAYQIYGASAFIGIGGSTVLVTSLAMTSDLIGNNTTSAAFVYGAMSFTDKLSNGIAVVLIQRLNTCRIKGFLPRYIASVNVFLYYYMRMYVDPAY</sequence>
<proteinExistence type="inferred from homology"/>
<comment type="similarity">
    <text evidence="1">Belongs to the major facilitator superfamily.</text>
</comment>
<keyword evidence="4" id="KW-1185">Reference proteome</keyword>
<dbReference type="InterPro" id="IPR036259">
    <property type="entry name" value="MFS_trans_sf"/>
</dbReference>
<evidence type="ECO:0000256" key="2">
    <source>
        <dbReference type="SAM" id="Phobius"/>
    </source>
</evidence>
<keyword evidence="2" id="KW-0812">Transmembrane</keyword>
<feature type="transmembrane region" description="Helical" evidence="2">
    <location>
        <begin position="51"/>
        <end position="71"/>
    </location>
</feature>
<name>A0ABQ9ELD0_TEGGR</name>
<evidence type="ECO:0000256" key="1">
    <source>
        <dbReference type="ARBA" id="ARBA00008335"/>
    </source>
</evidence>
<dbReference type="PANTHER" id="PTHR11328">
    <property type="entry name" value="MAJOR FACILITATOR SUPERFAMILY DOMAIN-CONTAINING PROTEIN"/>
    <property type="match status" value="1"/>
</dbReference>
<organism evidence="3 4">
    <name type="scientific">Tegillarca granosa</name>
    <name type="common">Malaysian cockle</name>
    <name type="synonym">Anadara granosa</name>
    <dbReference type="NCBI Taxonomy" id="220873"/>
    <lineage>
        <taxon>Eukaryota</taxon>
        <taxon>Metazoa</taxon>
        <taxon>Spiralia</taxon>
        <taxon>Lophotrochozoa</taxon>
        <taxon>Mollusca</taxon>
        <taxon>Bivalvia</taxon>
        <taxon>Autobranchia</taxon>
        <taxon>Pteriomorphia</taxon>
        <taxon>Arcoida</taxon>
        <taxon>Arcoidea</taxon>
        <taxon>Arcidae</taxon>
        <taxon>Tegillarca</taxon>
    </lineage>
</organism>
<dbReference type="Pfam" id="PF13347">
    <property type="entry name" value="MFS_2"/>
    <property type="match status" value="1"/>
</dbReference>
<protein>
    <recommendedName>
        <fullName evidence="5">Major facilitator superfamily domain-containing protein 12-like</fullName>
    </recommendedName>
</protein>